<dbReference type="Proteomes" id="UP001202479">
    <property type="component" value="Unassembled WGS sequence"/>
</dbReference>
<evidence type="ECO:0000259" key="7">
    <source>
        <dbReference type="Pfam" id="PF01636"/>
    </source>
</evidence>
<dbReference type="Pfam" id="PF01636">
    <property type="entry name" value="APH"/>
    <property type="match status" value="1"/>
</dbReference>
<feature type="domain" description="Aminoglycoside phosphotransferase" evidence="7">
    <location>
        <begin position="140"/>
        <end position="255"/>
    </location>
</feature>
<dbReference type="EMBL" id="JAHUZD010000039">
    <property type="protein sequence ID" value="KAI3405341.2"/>
    <property type="molecule type" value="Genomic_DNA"/>
</dbReference>
<evidence type="ECO:0000256" key="3">
    <source>
        <dbReference type="ARBA" id="ARBA00016197"/>
    </source>
</evidence>
<dbReference type="InterPro" id="IPR011009">
    <property type="entry name" value="Kinase-like_dom_sf"/>
</dbReference>
<dbReference type="GO" id="GO:0005739">
    <property type="term" value="C:mitochondrion"/>
    <property type="evidence" value="ECO:0007669"/>
    <property type="project" value="UniProtKB-SubCell"/>
</dbReference>
<keyword evidence="9" id="KW-1185">Reference proteome</keyword>
<dbReference type="SUPFAM" id="SSF56112">
    <property type="entry name" value="Protein kinase-like (PK-like)"/>
    <property type="match status" value="1"/>
</dbReference>
<keyword evidence="5" id="KW-0496">Mitochondrion</keyword>
<comment type="caution">
    <text evidence="8">The sequence shown here is derived from an EMBL/GenBank/DDBJ whole genome shotgun (WGS) entry which is preliminary data.</text>
</comment>
<comment type="subcellular location">
    <subcellularLocation>
        <location evidence="1">Mitochondrion</location>
    </subcellularLocation>
</comment>
<evidence type="ECO:0000256" key="6">
    <source>
        <dbReference type="ARBA" id="ARBA00031849"/>
    </source>
</evidence>
<dbReference type="PANTHER" id="PTHR36091">
    <property type="entry name" value="ALTERED INHERITANCE OF MITOCHONDRIA PROTEIN 9, MITOCHONDRIAL"/>
    <property type="match status" value="1"/>
</dbReference>
<evidence type="ECO:0000256" key="5">
    <source>
        <dbReference type="ARBA" id="ARBA00023128"/>
    </source>
</evidence>
<evidence type="ECO:0000256" key="4">
    <source>
        <dbReference type="ARBA" id="ARBA00022946"/>
    </source>
</evidence>
<keyword evidence="4" id="KW-0809">Transit peptide</keyword>
<dbReference type="GeneID" id="73379455"/>
<accession>A0AAI9SZ85</accession>
<gene>
    <name evidence="8" type="ORF">KGF56_001838</name>
</gene>
<dbReference type="InterPro" id="IPR002575">
    <property type="entry name" value="Aminoglycoside_PTrfase"/>
</dbReference>
<dbReference type="PANTHER" id="PTHR36091:SF1">
    <property type="entry name" value="ALTERED INHERITANCE OF MITOCHONDRIA PROTEIN 9, MITOCHONDRIAL"/>
    <property type="match status" value="1"/>
</dbReference>
<evidence type="ECO:0000313" key="9">
    <source>
        <dbReference type="Proteomes" id="UP001202479"/>
    </source>
</evidence>
<evidence type="ECO:0000256" key="1">
    <source>
        <dbReference type="ARBA" id="ARBA00004173"/>
    </source>
</evidence>
<dbReference type="InterPro" id="IPR051035">
    <property type="entry name" value="Mito_inheritance_9"/>
</dbReference>
<protein>
    <recommendedName>
        <fullName evidence="3">Altered inheritance of mitochondria protein 9, mitochondrial</fullName>
    </recommendedName>
    <alternativeName>
        <fullName evidence="6">Found in mitochondrial proteome protein 29</fullName>
    </alternativeName>
</protein>
<sequence>MLRRIVDRNLRSRSSIARCCSIGPLVCGGTRQLATSTPDGASKPKEVYTKLSDLDDPARSKFFQYSWGSWLQNDKLQKKQRETVFSIEGLTSFLHEINTLRSSSTTPEAPKEHKGIFVLQNNVTDDIVGDKENSPLVKSISSIHEGKHHRIYKVSLANGKELVLRIPYKLDSDAAIASKIRSEVATMDFLDLKLNLNVPKVVAYGPTRNNEIGSPFMLQEFIEGELLMKKWHPLEADSEKTESNLKQVIDPIAKFQDKVLSPTFTKFGSLYFYNDVSLQLQEQEPYEGETNEALAKRWRIGKSVEKHFTKGKNKLPQGVIDEHSGPWDASNPLEVMSSVANIELENAKHKLAIVDADAGDVAEKKDLLKDQITTFEHLKQITPKLLNPKSKSIKNVEKLFQPKLYVPDLDPLNVIDSTKGEPYFIDFEGSTIKPFVLTSYPNFVAYHGAKVYNLKEDIPGFDEMDPVEKQQYEFMYYKTRNERLWEVELNKNRHELIAIASPHLKVLKSPYLQALDLKHPKDYLYVEGSIIQLQAMWEAYVANELANQDSNDKEFPVKYDETFLDQHQSKLSEHQLETVSSPFGATGGWLPQDMFDTLKQQGIIVDIGDGNYKIDTEPVLKEPLSEAR</sequence>
<dbReference type="Gene3D" id="3.30.200.20">
    <property type="entry name" value="Phosphorylase Kinase, domain 1"/>
    <property type="match status" value="1"/>
</dbReference>
<dbReference type="AlphaFoldDB" id="A0AAI9SZ85"/>
<proteinExistence type="inferred from homology"/>
<evidence type="ECO:0000256" key="2">
    <source>
        <dbReference type="ARBA" id="ARBA00005543"/>
    </source>
</evidence>
<dbReference type="RefSeq" id="XP_049181086.1">
    <property type="nucleotide sequence ID" value="XM_049323004.1"/>
</dbReference>
<evidence type="ECO:0000313" key="8">
    <source>
        <dbReference type="EMBL" id="KAI3405341.2"/>
    </source>
</evidence>
<comment type="similarity">
    <text evidence="2">Belongs to the AIM9 family.</text>
</comment>
<reference evidence="8" key="1">
    <citation type="journal article" date="2022" name="DNA Res.">
        <title>Genome analysis of five recently described species of the CUG-Ser clade uncovers Candida theae as a new hybrid lineage with pathogenic potential in the Candida parapsilosis species complex.</title>
        <authorList>
            <person name="Mixao V."/>
            <person name="Del Olmo V."/>
            <person name="Hegedusova E."/>
            <person name="Saus E."/>
            <person name="Pryszcz L."/>
            <person name="Cillingova A."/>
            <person name="Nosek J."/>
            <person name="Gabaldon T."/>
        </authorList>
    </citation>
    <scope>NUCLEOTIDE SEQUENCE</scope>
    <source>
        <strain evidence="8">CBS 10844</strain>
    </source>
</reference>
<name>A0AAI9SZ85_9ASCO</name>
<organism evidence="8 9">
    <name type="scientific">Candida oxycetoniae</name>
    <dbReference type="NCBI Taxonomy" id="497107"/>
    <lineage>
        <taxon>Eukaryota</taxon>
        <taxon>Fungi</taxon>
        <taxon>Dikarya</taxon>
        <taxon>Ascomycota</taxon>
        <taxon>Saccharomycotina</taxon>
        <taxon>Pichiomycetes</taxon>
        <taxon>Debaryomycetaceae</taxon>
        <taxon>Candida/Lodderomyces clade</taxon>
        <taxon>Candida</taxon>
    </lineage>
</organism>